<gene>
    <name evidence="2" type="ordered locus">MHC_02330</name>
</gene>
<name>H6N6R0_MYCHN</name>
<dbReference type="AlphaFoldDB" id="H6N6R0"/>
<sequence>MSLTSKIVLTTIGGGSAITGGIIYSQIQNKTAIYELIKKEGKTILLTESSEKVDWDASWKTYKTSNNPWKLNVENEESSQAFQDACKSKSEIAVKDFSDKRFQEIKAWCTRNLTIAEWLKKEGTQILKTGDSADKWNKAWENYKAASINKKSNNQPADNDVWGTSDWGTQKNLNTPSEKFKEKCMEKSKIKVVDTSSEDFQRVKAWCLSK</sequence>
<dbReference type="EMBL" id="CP003199">
    <property type="protein sequence ID" value="AEW45332.1"/>
    <property type="molecule type" value="Genomic_DNA"/>
</dbReference>
<reference evidence="2 3" key="1">
    <citation type="journal article" date="2012" name="J. Bacteriol.">
        <title>Complete genome sequence of Mycoplasma haemocanis strain Illinois.</title>
        <authorList>
            <person name="do Nascimento N.C."/>
            <person name="Guimaraes A.M."/>
            <person name="Santos A.P."/>
            <person name="Sanmiguel P.J."/>
            <person name="Messick J.B."/>
        </authorList>
    </citation>
    <scope>NUCLEOTIDE SEQUENCE [LARGE SCALE GENOMIC DNA]</scope>
    <source>
        <strain evidence="2 3">Illinois</strain>
    </source>
</reference>
<evidence type="ECO:0000256" key="1">
    <source>
        <dbReference type="SAM" id="MobiDB-lite"/>
    </source>
</evidence>
<organism evidence="2 3">
    <name type="scientific">Mycoplasma haemocanis (strain Illinois)</name>
    <dbReference type="NCBI Taxonomy" id="1111676"/>
    <lineage>
        <taxon>Bacteria</taxon>
        <taxon>Bacillati</taxon>
        <taxon>Mycoplasmatota</taxon>
        <taxon>Mollicutes</taxon>
        <taxon>Mycoplasmataceae</taxon>
        <taxon>Mycoplasma</taxon>
    </lineage>
</organism>
<evidence type="ECO:0000313" key="3">
    <source>
        <dbReference type="Proteomes" id="UP000009135"/>
    </source>
</evidence>
<proteinExistence type="predicted"/>
<dbReference type="HOGENOM" id="CLU_098620_0_0_14"/>
<feature type="region of interest" description="Disordered" evidence="1">
    <location>
        <begin position="150"/>
        <end position="172"/>
    </location>
</feature>
<keyword evidence="3" id="KW-1185">Reference proteome</keyword>
<protein>
    <submittedName>
        <fullName evidence="2">Uncharacterized protein</fullName>
    </submittedName>
</protein>
<evidence type="ECO:0000313" key="2">
    <source>
        <dbReference type="EMBL" id="AEW45332.1"/>
    </source>
</evidence>
<dbReference type="OrthoDB" id="7840049at2"/>
<dbReference type="KEGG" id="mhe:MHC_02330"/>
<dbReference type="Proteomes" id="UP000009135">
    <property type="component" value="Chromosome"/>
</dbReference>
<accession>H6N6R0</accession>